<dbReference type="SMART" id="SM00028">
    <property type="entry name" value="TPR"/>
    <property type="match status" value="7"/>
</dbReference>
<dbReference type="KEGG" id="tpla:ElP_61640"/>
<dbReference type="Pfam" id="PF00069">
    <property type="entry name" value="Pkinase"/>
    <property type="match status" value="1"/>
</dbReference>
<evidence type="ECO:0000256" key="4">
    <source>
        <dbReference type="ARBA" id="ARBA00022840"/>
    </source>
</evidence>
<feature type="repeat" description="TPR" evidence="5">
    <location>
        <begin position="884"/>
        <end position="917"/>
    </location>
</feature>
<proteinExistence type="predicted"/>
<feature type="compositionally biased region" description="Basic and acidic residues" evidence="7">
    <location>
        <begin position="12"/>
        <end position="48"/>
    </location>
</feature>
<protein>
    <submittedName>
        <fullName evidence="9">Serine/threonine-protein kinase PrkC</fullName>
        <ecNumber evidence="9">2.7.11.1</ecNumber>
    </submittedName>
</protein>
<dbReference type="SUPFAM" id="SSF48452">
    <property type="entry name" value="TPR-like"/>
    <property type="match status" value="1"/>
</dbReference>
<dbReference type="AlphaFoldDB" id="A0A518HBH9"/>
<dbReference type="PANTHER" id="PTHR43289">
    <property type="entry name" value="MITOGEN-ACTIVATED PROTEIN KINASE KINASE KINASE 20-RELATED"/>
    <property type="match status" value="1"/>
</dbReference>
<feature type="region of interest" description="Disordered" evidence="7">
    <location>
        <begin position="251"/>
        <end position="270"/>
    </location>
</feature>
<evidence type="ECO:0000259" key="8">
    <source>
        <dbReference type="PROSITE" id="PS50011"/>
    </source>
</evidence>
<accession>A0A518HBH9</accession>
<evidence type="ECO:0000256" key="1">
    <source>
        <dbReference type="ARBA" id="ARBA00022679"/>
    </source>
</evidence>
<dbReference type="SMART" id="SM00220">
    <property type="entry name" value="S_TKc"/>
    <property type="match status" value="1"/>
</dbReference>
<dbReference type="InterPro" id="IPR008271">
    <property type="entry name" value="Ser/Thr_kinase_AS"/>
</dbReference>
<dbReference type="InterPro" id="IPR011990">
    <property type="entry name" value="TPR-like_helical_dom_sf"/>
</dbReference>
<dbReference type="PROSITE" id="PS00107">
    <property type="entry name" value="PROTEIN_KINASE_ATP"/>
    <property type="match status" value="1"/>
</dbReference>
<feature type="compositionally biased region" description="Acidic residues" evidence="7">
    <location>
        <begin position="1"/>
        <end position="11"/>
    </location>
</feature>
<dbReference type="PROSITE" id="PS50011">
    <property type="entry name" value="PROTEIN_KINASE_DOM"/>
    <property type="match status" value="1"/>
</dbReference>
<dbReference type="SUPFAM" id="SSF56112">
    <property type="entry name" value="Protein kinase-like (PK-like)"/>
    <property type="match status" value="1"/>
</dbReference>
<keyword evidence="10" id="KW-1185">Reference proteome</keyword>
<dbReference type="Gene3D" id="1.10.510.10">
    <property type="entry name" value="Transferase(Phosphotransferase) domain 1"/>
    <property type="match status" value="2"/>
</dbReference>
<evidence type="ECO:0000313" key="10">
    <source>
        <dbReference type="Proteomes" id="UP000317835"/>
    </source>
</evidence>
<feature type="binding site" evidence="6">
    <location>
        <position position="166"/>
    </location>
    <ligand>
        <name>ATP</name>
        <dbReference type="ChEBI" id="CHEBI:30616"/>
    </ligand>
</feature>
<organism evidence="9 10">
    <name type="scientific">Tautonia plasticadhaerens</name>
    <dbReference type="NCBI Taxonomy" id="2527974"/>
    <lineage>
        <taxon>Bacteria</taxon>
        <taxon>Pseudomonadati</taxon>
        <taxon>Planctomycetota</taxon>
        <taxon>Planctomycetia</taxon>
        <taxon>Isosphaerales</taxon>
        <taxon>Isosphaeraceae</taxon>
        <taxon>Tautonia</taxon>
    </lineage>
</organism>
<dbReference type="EC" id="2.7.11.1" evidence="9"/>
<keyword evidence="2 6" id="KW-0547">Nucleotide-binding</keyword>
<dbReference type="RefSeq" id="WP_231749316.1">
    <property type="nucleotide sequence ID" value="NZ_CP036426.1"/>
</dbReference>
<dbReference type="PROSITE" id="PS50005">
    <property type="entry name" value="TPR"/>
    <property type="match status" value="1"/>
</dbReference>
<evidence type="ECO:0000256" key="6">
    <source>
        <dbReference type="PROSITE-ProRule" id="PRU10141"/>
    </source>
</evidence>
<evidence type="ECO:0000256" key="2">
    <source>
        <dbReference type="ARBA" id="ARBA00022741"/>
    </source>
</evidence>
<keyword evidence="3 9" id="KW-0418">Kinase</keyword>
<sequence length="1054" mass="115127">MSGLDESETDEATIRVRKDTPDPSRGRERKRDLLAEQREDLEAGRPRPTEAYLSRWPTDPKDDADAANVLVADYFWRRDRGEGPSIAEYDRRHPEHRRSFAELVRRQCLIRSLGGGGRRHDRMPRLPGEGDELFGFRLRRPLGTGAFASVFAAEQADLAGRPVVLKISAIEGLEPQTLARLQHTNIVPIYSVHEDPAAGLRAVCMPYFGGANLASVLARAWEGSARPMHGSQLVKALEEVGTPPPEALAVSWRSGDRGPSSDPPAAAPDQTPAALLGGMSYIRAVAWIVARLADGLHHAHQRGVLHRDIKPSNILLSSEGEPLLLDFNVSQDAAEDSVHAVLGGTVTYAAPEHIRAMLDRTPDTMLRVDRRSDCYSLGLVLTEMLAGRSLFGRTNGDSILPTQLQAMVEERARGVPRIREGRPDVPWGLESIARMCLDPDPERRYRQAGHLAEDLRRFLEDRPLKYAPELSRVERARKFHRRHPRLVTNLFFCVGGLGVLLGVGSALSGASKHLIEARAELGSARALDRKRAHDEGALRALCLINTTLGNEDHLREGVGVCERTLALYDPGDGRPCEEHPDWAALGPEGRHRLAEDRRELLILLAGARVRLSPGDPQALRGALDLLGEAEAIRGLGPSRALWLDRASYLARLGDAEAAAECLGRADGIPAATPRDHYLLAISHARRGGADGYRRAIAELDEALRINPKHYWLMMQRGICRMELGESMLAVGDFGACTGLWPEHPWGYFNRAYMLDRDGMKAEAIDDYSAALERDPAFSSARINRGLALLEIREFGGALADFDEAIARGSGEPTVLAGRGMALEALGRHVEADTAFDEAFRGAVEVPVPARIRLLWAYGFSVADRLPGRAADAFEEVLRQDRRHPQALYGLAMLAMGRGDLDGAREFFDRALESSPEFLEALRSRAVVAARRGDWEAANRDINRCLSREPGSGEALYAASCVASLAASASGDRELRDQALDLLRRALALGAGREAADDPDLAGLGEEPEFWRMISRGSPGGEVSGDGPAAGLDVPTVTQELAPSGEGGTRHDRVH</sequence>
<dbReference type="Pfam" id="PF13432">
    <property type="entry name" value="TPR_16"/>
    <property type="match status" value="2"/>
</dbReference>
<dbReference type="GO" id="GO:0005524">
    <property type="term" value="F:ATP binding"/>
    <property type="evidence" value="ECO:0007669"/>
    <property type="project" value="UniProtKB-UniRule"/>
</dbReference>
<feature type="domain" description="Protein kinase" evidence="8">
    <location>
        <begin position="136"/>
        <end position="459"/>
    </location>
</feature>
<feature type="region of interest" description="Disordered" evidence="7">
    <location>
        <begin position="1011"/>
        <end position="1054"/>
    </location>
</feature>
<keyword evidence="4 6" id="KW-0067">ATP-binding</keyword>
<dbReference type="EMBL" id="CP036426">
    <property type="protein sequence ID" value="QDV38213.1"/>
    <property type="molecule type" value="Genomic_DNA"/>
</dbReference>
<dbReference type="Proteomes" id="UP000317835">
    <property type="component" value="Chromosome"/>
</dbReference>
<feature type="region of interest" description="Disordered" evidence="7">
    <location>
        <begin position="1"/>
        <end position="59"/>
    </location>
</feature>
<dbReference type="Gene3D" id="1.25.40.10">
    <property type="entry name" value="Tetratricopeptide repeat domain"/>
    <property type="match status" value="3"/>
</dbReference>
<evidence type="ECO:0000256" key="5">
    <source>
        <dbReference type="PROSITE-ProRule" id="PRU00339"/>
    </source>
</evidence>
<name>A0A518HBH9_9BACT</name>
<dbReference type="GO" id="GO:0004674">
    <property type="term" value="F:protein serine/threonine kinase activity"/>
    <property type="evidence" value="ECO:0007669"/>
    <property type="project" value="UniProtKB-EC"/>
</dbReference>
<gene>
    <name evidence="9" type="primary">prkC_28</name>
    <name evidence="9" type="ORF">ElP_61640</name>
</gene>
<dbReference type="PANTHER" id="PTHR43289:SF6">
    <property type="entry name" value="SERINE_THREONINE-PROTEIN KINASE NEKL-3"/>
    <property type="match status" value="1"/>
</dbReference>
<dbReference type="InterPro" id="IPR000719">
    <property type="entry name" value="Prot_kinase_dom"/>
</dbReference>
<dbReference type="InterPro" id="IPR017441">
    <property type="entry name" value="Protein_kinase_ATP_BS"/>
</dbReference>
<dbReference type="InterPro" id="IPR019734">
    <property type="entry name" value="TPR_rpt"/>
</dbReference>
<evidence type="ECO:0000256" key="7">
    <source>
        <dbReference type="SAM" id="MobiDB-lite"/>
    </source>
</evidence>
<dbReference type="PROSITE" id="PS00108">
    <property type="entry name" value="PROTEIN_KINASE_ST"/>
    <property type="match status" value="1"/>
</dbReference>
<evidence type="ECO:0000256" key="3">
    <source>
        <dbReference type="ARBA" id="ARBA00022777"/>
    </source>
</evidence>
<dbReference type="InterPro" id="IPR011009">
    <property type="entry name" value="Kinase-like_dom_sf"/>
</dbReference>
<evidence type="ECO:0000313" key="9">
    <source>
        <dbReference type="EMBL" id="QDV38213.1"/>
    </source>
</evidence>
<reference evidence="9 10" key="1">
    <citation type="submission" date="2019-02" db="EMBL/GenBank/DDBJ databases">
        <title>Deep-cultivation of Planctomycetes and their phenomic and genomic characterization uncovers novel biology.</title>
        <authorList>
            <person name="Wiegand S."/>
            <person name="Jogler M."/>
            <person name="Boedeker C."/>
            <person name="Pinto D."/>
            <person name="Vollmers J."/>
            <person name="Rivas-Marin E."/>
            <person name="Kohn T."/>
            <person name="Peeters S.H."/>
            <person name="Heuer A."/>
            <person name="Rast P."/>
            <person name="Oberbeckmann S."/>
            <person name="Bunk B."/>
            <person name="Jeske O."/>
            <person name="Meyerdierks A."/>
            <person name="Storesund J.E."/>
            <person name="Kallscheuer N."/>
            <person name="Luecker S."/>
            <person name="Lage O.M."/>
            <person name="Pohl T."/>
            <person name="Merkel B.J."/>
            <person name="Hornburger P."/>
            <person name="Mueller R.-W."/>
            <person name="Bruemmer F."/>
            <person name="Labrenz M."/>
            <person name="Spormann A.M."/>
            <person name="Op den Camp H."/>
            <person name="Overmann J."/>
            <person name="Amann R."/>
            <person name="Jetten M.S.M."/>
            <person name="Mascher T."/>
            <person name="Medema M.H."/>
            <person name="Devos D.P."/>
            <person name="Kaster A.-K."/>
            <person name="Ovreas L."/>
            <person name="Rohde M."/>
            <person name="Galperin M.Y."/>
            <person name="Jogler C."/>
        </authorList>
    </citation>
    <scope>NUCLEOTIDE SEQUENCE [LARGE SCALE GENOMIC DNA]</scope>
    <source>
        <strain evidence="9 10">ElP</strain>
    </source>
</reference>
<keyword evidence="5" id="KW-0802">TPR repeat</keyword>
<keyword evidence="1 9" id="KW-0808">Transferase</keyword>
<dbReference type="CDD" id="cd14014">
    <property type="entry name" value="STKc_PknB_like"/>
    <property type="match status" value="1"/>
</dbReference>